<dbReference type="GO" id="GO:0016020">
    <property type="term" value="C:membrane"/>
    <property type="evidence" value="ECO:0007669"/>
    <property type="project" value="InterPro"/>
</dbReference>
<evidence type="ECO:0000256" key="5">
    <source>
        <dbReference type="ARBA" id="ARBA00055538"/>
    </source>
</evidence>
<dbReference type="EMBL" id="JUFX02000191">
    <property type="protein sequence ID" value="KPH86822.1"/>
    <property type="molecule type" value="Genomic_DNA"/>
</dbReference>
<dbReference type="SUPFAM" id="SSF53850">
    <property type="entry name" value="Periplasmic binding protein-like II"/>
    <property type="match status" value="1"/>
</dbReference>
<name>A0A0N1FAV5_9PROT</name>
<evidence type="ECO:0000256" key="6">
    <source>
        <dbReference type="ARBA" id="ARBA00070228"/>
    </source>
</evidence>
<dbReference type="PANTHER" id="PTHR30024">
    <property type="entry name" value="ALIPHATIC SULFONATES-BINDING PROTEIN-RELATED"/>
    <property type="match status" value="1"/>
</dbReference>
<evidence type="ECO:0000256" key="1">
    <source>
        <dbReference type="ARBA" id="ARBA00004418"/>
    </source>
</evidence>
<evidence type="ECO:0000256" key="2">
    <source>
        <dbReference type="ARBA" id="ARBA00010742"/>
    </source>
</evidence>
<dbReference type="PANTHER" id="PTHR30024:SF48">
    <property type="entry name" value="ABC TRANSPORTER SUBSTRATE-BINDING PROTEIN"/>
    <property type="match status" value="1"/>
</dbReference>
<dbReference type="GO" id="GO:0042597">
    <property type="term" value="C:periplasmic space"/>
    <property type="evidence" value="ECO:0007669"/>
    <property type="project" value="UniProtKB-SubCell"/>
</dbReference>
<accession>A0A0N1FAV5</accession>
<dbReference type="NCBIfam" id="TIGR01728">
    <property type="entry name" value="SsuA_fam"/>
    <property type="match status" value="1"/>
</dbReference>
<dbReference type="InterPro" id="IPR015168">
    <property type="entry name" value="SsuA/THI5"/>
</dbReference>
<sequence length="321" mass="34001">MMTRRIPSHRSVWPVAALALLTAIFLFPARGRAADELIVADQKGQQRALMDASGASANLPYSIKWVDFEAAAPLLQALAAGAVDTGIAGDGPFIFAWGAGVPIKAAYIIPPRGAGKATAIVVAQDSPITTPAQLSGKRIATGRGSIGHLLLLRLLATGAIPPPAPQIVFLLPAQAKAALDTGRVDAWSTWEPYVSLEVVGHHGHIVVDAAGLMPNNSVFVASDAALATKRTQIEDFYRRVTAAYEWGMTHQDQYARILAHQTGMPQDVANAVAEKLIAAPVPVSRDVIRAEQVTLDTYKQAGLVHPTTSFENAFDLNGEAP</sequence>
<keyword evidence="4" id="KW-0732">Signal</keyword>
<keyword evidence="3" id="KW-0813">Transport</keyword>
<dbReference type="FunFam" id="3.40.190.10:FF:000050">
    <property type="entry name" value="Sulfonate ABC transporter substrate-binding protein"/>
    <property type="match status" value="1"/>
</dbReference>
<comment type="similarity">
    <text evidence="2">Belongs to the bacterial solute-binding protein SsuA/TauA family.</text>
</comment>
<evidence type="ECO:0000256" key="3">
    <source>
        <dbReference type="ARBA" id="ARBA00022448"/>
    </source>
</evidence>
<dbReference type="Proteomes" id="UP000031553">
    <property type="component" value="Unassembled WGS sequence"/>
</dbReference>
<dbReference type="Gene3D" id="3.40.190.10">
    <property type="entry name" value="Periplasmic binding protein-like II"/>
    <property type="match status" value="2"/>
</dbReference>
<comment type="caution">
    <text evidence="8">The sequence shown here is derived from an EMBL/GenBank/DDBJ whole genome shotgun (WGS) entry which is preliminary data.</text>
</comment>
<proteinExistence type="inferred from homology"/>
<feature type="domain" description="Solute-binding protein family 3/N-terminal" evidence="7">
    <location>
        <begin position="36"/>
        <end position="250"/>
    </location>
</feature>
<evidence type="ECO:0000313" key="9">
    <source>
        <dbReference type="Proteomes" id="UP000031553"/>
    </source>
</evidence>
<dbReference type="SMART" id="SM00062">
    <property type="entry name" value="PBPb"/>
    <property type="match status" value="1"/>
</dbReference>
<organism evidence="8 9">
    <name type="scientific">Komagataeibacter intermedius AF2</name>
    <dbReference type="NCBI Taxonomy" id="1458464"/>
    <lineage>
        <taxon>Bacteria</taxon>
        <taxon>Pseudomonadati</taxon>
        <taxon>Pseudomonadota</taxon>
        <taxon>Alphaproteobacteria</taxon>
        <taxon>Acetobacterales</taxon>
        <taxon>Acetobacteraceae</taxon>
        <taxon>Komagataeibacter</taxon>
    </lineage>
</organism>
<dbReference type="Pfam" id="PF09084">
    <property type="entry name" value="NMT1"/>
    <property type="match status" value="1"/>
</dbReference>
<evidence type="ECO:0000256" key="4">
    <source>
        <dbReference type="ARBA" id="ARBA00022729"/>
    </source>
</evidence>
<dbReference type="InterPro" id="IPR010067">
    <property type="entry name" value="ABC_SsuA_sub-bd"/>
</dbReference>
<gene>
    <name evidence="8" type="ORF">GLUCOINTEAF2_0202528</name>
</gene>
<dbReference type="GO" id="GO:0042626">
    <property type="term" value="F:ATPase-coupled transmembrane transporter activity"/>
    <property type="evidence" value="ECO:0007669"/>
    <property type="project" value="InterPro"/>
</dbReference>
<comment type="subcellular location">
    <subcellularLocation>
        <location evidence="1">Periplasm</location>
    </subcellularLocation>
</comment>
<protein>
    <recommendedName>
        <fullName evidence="6">Putative aliphatic sulfonates-binding protein</fullName>
    </recommendedName>
</protein>
<evidence type="ECO:0000313" key="8">
    <source>
        <dbReference type="EMBL" id="KPH86822.1"/>
    </source>
</evidence>
<dbReference type="InterPro" id="IPR001638">
    <property type="entry name" value="Solute-binding_3/MltF_N"/>
</dbReference>
<dbReference type="AlphaFoldDB" id="A0A0N1FAV5"/>
<comment type="function">
    <text evidence="5">Part of a binding-protein-dependent transport system for aliphatic sulfonates. Putative binding protein.</text>
</comment>
<evidence type="ECO:0000259" key="7">
    <source>
        <dbReference type="SMART" id="SM00062"/>
    </source>
</evidence>
<reference evidence="8 9" key="1">
    <citation type="submission" date="2015-07" db="EMBL/GenBank/DDBJ databases">
        <title>Draft Genome Sequence of Komagataeibacter intermedius Strain AF2, Isolated from Kombucha Tea.</title>
        <authorList>
            <person name="Santos R.A."/>
            <person name="Berretta A.A."/>
            <person name="Barud H.S."/>
            <person name="Ribeiro S.J."/>
            <person name="Gonzalez-Garcia L.N."/>
            <person name="Zucchi T.D."/>
            <person name="Goldman G.H."/>
            <person name="Riano-Pachon D.M."/>
        </authorList>
    </citation>
    <scope>NUCLEOTIDE SEQUENCE [LARGE SCALE GENOMIC DNA]</scope>
    <source>
        <strain evidence="8 9">AF2</strain>
    </source>
</reference>